<sequence length="99" mass="10722">MALAWTVAFFGNDCTELRRGGSSSLHCSDRLAGNFALARSVFNGVGAENHRAPAQRITELRRRESPSLLHSDSSAKAPALVGSDCVIVYFILLQLVSLF</sequence>
<keyword evidence="2" id="KW-1185">Reference proteome</keyword>
<evidence type="ECO:0000313" key="1">
    <source>
        <dbReference type="EMBL" id="GFY86944.1"/>
    </source>
</evidence>
<dbReference type="Proteomes" id="UP000585474">
    <property type="component" value="Unassembled WGS sequence"/>
</dbReference>
<protein>
    <submittedName>
        <fullName evidence="1">Uncharacterized protein</fullName>
    </submittedName>
</protein>
<gene>
    <name evidence="1" type="ORF">Acr_05g0005830</name>
</gene>
<evidence type="ECO:0000313" key="2">
    <source>
        <dbReference type="Proteomes" id="UP000585474"/>
    </source>
</evidence>
<dbReference type="EMBL" id="BJWL01000005">
    <property type="protein sequence ID" value="GFY86944.1"/>
    <property type="molecule type" value="Genomic_DNA"/>
</dbReference>
<accession>A0A7J0EKF6</accession>
<dbReference type="AlphaFoldDB" id="A0A7J0EKF6"/>
<comment type="caution">
    <text evidence="1">The sequence shown here is derived from an EMBL/GenBank/DDBJ whole genome shotgun (WGS) entry which is preliminary data.</text>
</comment>
<name>A0A7J0EKF6_9ERIC</name>
<organism evidence="1 2">
    <name type="scientific">Actinidia rufa</name>
    <dbReference type="NCBI Taxonomy" id="165716"/>
    <lineage>
        <taxon>Eukaryota</taxon>
        <taxon>Viridiplantae</taxon>
        <taxon>Streptophyta</taxon>
        <taxon>Embryophyta</taxon>
        <taxon>Tracheophyta</taxon>
        <taxon>Spermatophyta</taxon>
        <taxon>Magnoliopsida</taxon>
        <taxon>eudicotyledons</taxon>
        <taxon>Gunneridae</taxon>
        <taxon>Pentapetalae</taxon>
        <taxon>asterids</taxon>
        <taxon>Ericales</taxon>
        <taxon>Actinidiaceae</taxon>
        <taxon>Actinidia</taxon>
    </lineage>
</organism>
<reference evidence="1 2" key="1">
    <citation type="submission" date="2019-07" db="EMBL/GenBank/DDBJ databases">
        <title>De Novo Assembly of kiwifruit Actinidia rufa.</title>
        <authorList>
            <person name="Sugita-Konishi S."/>
            <person name="Sato K."/>
            <person name="Mori E."/>
            <person name="Abe Y."/>
            <person name="Kisaki G."/>
            <person name="Hamano K."/>
            <person name="Suezawa K."/>
            <person name="Otani M."/>
            <person name="Fukuda T."/>
            <person name="Manabe T."/>
            <person name="Gomi K."/>
            <person name="Tabuchi M."/>
            <person name="Akimitsu K."/>
            <person name="Kataoka I."/>
        </authorList>
    </citation>
    <scope>NUCLEOTIDE SEQUENCE [LARGE SCALE GENOMIC DNA]</scope>
    <source>
        <strain evidence="2">cv. Fuchu</strain>
    </source>
</reference>
<proteinExistence type="predicted"/>